<dbReference type="Gene3D" id="3.30.40.10">
    <property type="entry name" value="Zinc/RING finger domain, C3HC4 (zinc finger)"/>
    <property type="match status" value="1"/>
</dbReference>
<accession>A0AAV4XHQ8</accession>
<dbReference type="EMBL" id="BPLR01017701">
    <property type="protein sequence ID" value="GIY93755.1"/>
    <property type="molecule type" value="Genomic_DNA"/>
</dbReference>
<feature type="domain" description="CCHC-type" evidence="3">
    <location>
        <begin position="871"/>
        <end position="885"/>
    </location>
</feature>
<feature type="region of interest" description="Disordered" evidence="2">
    <location>
        <begin position="24"/>
        <end position="61"/>
    </location>
</feature>
<keyword evidence="1" id="KW-0862">Zinc</keyword>
<feature type="compositionally biased region" description="Basic residues" evidence="2">
    <location>
        <begin position="541"/>
        <end position="553"/>
    </location>
</feature>
<organism evidence="4 5">
    <name type="scientific">Caerostris extrusa</name>
    <name type="common">Bark spider</name>
    <name type="synonym">Caerostris bankana</name>
    <dbReference type="NCBI Taxonomy" id="172846"/>
    <lineage>
        <taxon>Eukaryota</taxon>
        <taxon>Metazoa</taxon>
        <taxon>Ecdysozoa</taxon>
        <taxon>Arthropoda</taxon>
        <taxon>Chelicerata</taxon>
        <taxon>Arachnida</taxon>
        <taxon>Araneae</taxon>
        <taxon>Araneomorphae</taxon>
        <taxon>Entelegynae</taxon>
        <taxon>Araneoidea</taxon>
        <taxon>Araneidae</taxon>
        <taxon>Caerostris</taxon>
    </lineage>
</organism>
<reference evidence="4 5" key="1">
    <citation type="submission" date="2021-06" db="EMBL/GenBank/DDBJ databases">
        <title>Caerostris extrusa draft genome.</title>
        <authorList>
            <person name="Kono N."/>
            <person name="Arakawa K."/>
        </authorList>
    </citation>
    <scope>NUCLEOTIDE SEQUENCE [LARGE SCALE GENOMIC DNA]</scope>
</reference>
<sequence length="888" mass="99243">MTDSNNLPDCSIGSINSLKTGIGKRKKKDLKFQRNLKSRSTLTSENEDQGLENQPSTSTEKDQYYQNINRKHTSSSHQRINLSEGRKTVASSTIASLSEISSYEHAVGITDSNNLSDCSTRSMDSLKTTILKRNGKDLKFQQNLEAKSTLTSENENQVLENQPSTSTLFSVTLLNSLLPHYHLIQTRKAARETITSTMGIALKPLENDQYYQNINRKHTSSSHEGINLSEGENDQYYQNINRKHACSSHEGINISEGGNSKRFENLNKAALLPQRKTVASSTTASLPEIFSYQHAIEFTDSNNLSDCTKRSMDSLKTTILKRNGKDLKFQQNLEAKTTLTSENEDQGLENQPSTSTVDLNKAALLPQRKTVASSTIASISEISSNEHAVEITDSNNLSDCTTRSMDSLKTTILKRNGKDIKFQQNLEAKSTLTSENENQVLENQPSTSTENDQYYQNINRKHTCSSHQGINLSEEGNSKRFEDLNKAALLPQRKTVASSTIASLPEISSYEHAVEMTDNNNLPDCSIGSINSFKTGIRKKKKKKDLKFQRNLKSRSTLTSENENQGLENQPSTSTENYCSYQNSIKWLLKKSILQGIDLSNGGNSKRSENSNMAASFVQKKKVAISTITSVSGISSHKHLVEMTYSENLSDCSIGSSVDSLKTRNRKRKDLKRNLEAQSTSASKNGNQGLENQSSTSTMDKANLANLIEENYQSVQNNINRQHSSTHQAIDLTKGDQPSTSTMTATNLNQDFDFSVSEMSKEIYKKMIEESYLCTICNEAFIKATTLNCSHTFFDQEYKDARKGLVLNREKHLEKLLEGNESEHDSFPLYADLSDISDDSFEPDPRPIFNILSEISDDSIEHDGLLFNALCLNCGKEGHWCGECRFFP</sequence>
<feature type="compositionally biased region" description="Basic residues" evidence="2">
    <location>
        <begin position="24"/>
        <end position="37"/>
    </location>
</feature>
<gene>
    <name evidence="4" type="ORF">CEXT_423971</name>
</gene>
<evidence type="ECO:0000256" key="2">
    <source>
        <dbReference type="SAM" id="MobiDB-lite"/>
    </source>
</evidence>
<keyword evidence="1" id="KW-0479">Metal-binding</keyword>
<dbReference type="AlphaFoldDB" id="A0AAV4XHQ8"/>
<evidence type="ECO:0000256" key="1">
    <source>
        <dbReference type="PROSITE-ProRule" id="PRU00047"/>
    </source>
</evidence>
<feature type="compositionally biased region" description="Polar residues" evidence="2">
    <location>
        <begin position="51"/>
        <end position="61"/>
    </location>
</feature>
<dbReference type="InterPro" id="IPR001878">
    <property type="entry name" value="Znf_CCHC"/>
</dbReference>
<evidence type="ECO:0000313" key="4">
    <source>
        <dbReference type="EMBL" id="GIY93755.1"/>
    </source>
</evidence>
<dbReference type="Proteomes" id="UP001054945">
    <property type="component" value="Unassembled WGS sequence"/>
</dbReference>
<protein>
    <recommendedName>
        <fullName evidence="3">CCHC-type domain-containing protein</fullName>
    </recommendedName>
</protein>
<feature type="region of interest" description="Disordered" evidence="2">
    <location>
        <begin position="430"/>
        <end position="451"/>
    </location>
</feature>
<comment type="caution">
    <text evidence="4">The sequence shown here is derived from an EMBL/GenBank/DDBJ whole genome shotgun (WGS) entry which is preliminary data.</text>
</comment>
<dbReference type="PROSITE" id="PS50158">
    <property type="entry name" value="ZF_CCHC"/>
    <property type="match status" value="1"/>
</dbReference>
<feature type="region of interest" description="Disordered" evidence="2">
    <location>
        <begin position="656"/>
        <end position="697"/>
    </location>
</feature>
<keyword evidence="5" id="KW-1185">Reference proteome</keyword>
<evidence type="ECO:0000259" key="3">
    <source>
        <dbReference type="PROSITE" id="PS50158"/>
    </source>
</evidence>
<evidence type="ECO:0000313" key="5">
    <source>
        <dbReference type="Proteomes" id="UP001054945"/>
    </source>
</evidence>
<dbReference type="GO" id="GO:0008270">
    <property type="term" value="F:zinc ion binding"/>
    <property type="evidence" value="ECO:0007669"/>
    <property type="project" value="UniProtKB-KW"/>
</dbReference>
<feature type="compositionally biased region" description="Polar residues" evidence="2">
    <location>
        <begin position="676"/>
        <end position="697"/>
    </location>
</feature>
<name>A0AAV4XHQ8_CAEEX</name>
<keyword evidence="1" id="KW-0863">Zinc-finger</keyword>
<feature type="region of interest" description="Disordered" evidence="2">
    <location>
        <begin position="541"/>
        <end position="576"/>
    </location>
</feature>
<dbReference type="GO" id="GO:0003676">
    <property type="term" value="F:nucleic acid binding"/>
    <property type="evidence" value="ECO:0007669"/>
    <property type="project" value="InterPro"/>
</dbReference>
<dbReference type="InterPro" id="IPR013083">
    <property type="entry name" value="Znf_RING/FYVE/PHD"/>
</dbReference>
<proteinExistence type="predicted"/>
<feature type="compositionally biased region" description="Polar residues" evidence="2">
    <location>
        <begin position="554"/>
        <end position="576"/>
    </location>
</feature>